<evidence type="ECO:0000256" key="9">
    <source>
        <dbReference type="SAM" id="MobiDB-lite"/>
    </source>
</evidence>
<evidence type="ECO:0000256" key="2">
    <source>
        <dbReference type="ARBA" id="ARBA00004651"/>
    </source>
</evidence>
<proteinExistence type="inferred from homology"/>
<protein>
    <recommendedName>
        <fullName evidence="4 8">Protein PNS1</fullName>
    </recommendedName>
</protein>
<organism evidence="10 11">
    <name type="scientific">Coniochaeta hoffmannii</name>
    <dbReference type="NCBI Taxonomy" id="91930"/>
    <lineage>
        <taxon>Eukaryota</taxon>
        <taxon>Fungi</taxon>
        <taxon>Dikarya</taxon>
        <taxon>Ascomycota</taxon>
        <taxon>Pezizomycotina</taxon>
        <taxon>Sordariomycetes</taxon>
        <taxon>Sordariomycetidae</taxon>
        <taxon>Coniochaetales</taxon>
        <taxon>Coniochaetaceae</taxon>
        <taxon>Coniochaeta</taxon>
    </lineage>
</organism>
<evidence type="ECO:0000256" key="4">
    <source>
        <dbReference type="ARBA" id="ARBA00015388"/>
    </source>
</evidence>
<feature type="transmembrane region" description="Helical" evidence="8">
    <location>
        <begin position="153"/>
        <end position="174"/>
    </location>
</feature>
<evidence type="ECO:0000256" key="7">
    <source>
        <dbReference type="ARBA" id="ARBA00023136"/>
    </source>
</evidence>
<dbReference type="PANTHER" id="PTHR12385:SF4">
    <property type="entry name" value="PROTEIN PNS1"/>
    <property type="match status" value="1"/>
</dbReference>
<sequence>MSNGQPYGQPPYGQQYGQQYGQPQVVTQDYENKPYAPPPSYDPNANQPAQQYGGQPPYGNQQPYQQPYPNQPPNMPPPNNGAPNGGGYGDEKVTFDQSFKIQKPKWNDLWAGILFILVCLGFAAVSGITLQGYAATRDQNGGGLNGQVNNFTLTTHTIILFAWVLVTAIVLSYLYLWTARAFTKQFIWITGILNIVFGLVTAIYMLSRRYYSGGIVFLIFSVFAAFCFYTWIPRIPFSVLMLQTAIDVSKKHGHVYMVSAIGGLLATAFGAWYSVTLVAIYVKYEPSAGNAACNEGAGGCSTGKVIGLIAFVTFASYWISEWLKNTIHTTISGVYGSWYFNANNYPTKVTRGALRRALTYSFGSISLGSLLVAIINSLRQLCSIARNQSMQQGDMIGTIMFCILGCLISILDWAVQFINRYAFSHIALYGKAYIPAAKDTWRMIKDRGIDALINECLIGPVLTMGATFVAYACALLSYLYLVFTRPAYNADGAYTPVVVAFSFLIGLQICNVFTTPLSSGIDTIFVAAAWDPEVMMYQHPDLYQQMIHVYPHVQQAIHV</sequence>
<feature type="transmembrane region" description="Helical" evidence="8">
    <location>
        <begin position="395"/>
        <end position="415"/>
    </location>
</feature>
<dbReference type="AlphaFoldDB" id="A0AA38R8Z2"/>
<dbReference type="GO" id="GO:0022857">
    <property type="term" value="F:transmembrane transporter activity"/>
    <property type="evidence" value="ECO:0007669"/>
    <property type="project" value="UniProtKB-UniRule"/>
</dbReference>
<dbReference type="Proteomes" id="UP001174691">
    <property type="component" value="Unassembled WGS sequence"/>
</dbReference>
<keyword evidence="6 8" id="KW-1133">Transmembrane helix</keyword>
<evidence type="ECO:0000256" key="6">
    <source>
        <dbReference type="ARBA" id="ARBA00022989"/>
    </source>
</evidence>
<accession>A0AA38R8Z2</accession>
<reference evidence="10" key="1">
    <citation type="submission" date="2022-07" db="EMBL/GenBank/DDBJ databases">
        <title>Fungi with potential for degradation of polypropylene.</title>
        <authorList>
            <person name="Gostincar C."/>
        </authorList>
    </citation>
    <scope>NUCLEOTIDE SEQUENCE</scope>
    <source>
        <strain evidence="10">EXF-13287</strain>
    </source>
</reference>
<evidence type="ECO:0000256" key="3">
    <source>
        <dbReference type="ARBA" id="ARBA00007168"/>
    </source>
</evidence>
<dbReference type="InterPro" id="IPR007603">
    <property type="entry name" value="Choline_transptr-like"/>
</dbReference>
<dbReference type="Pfam" id="PF04515">
    <property type="entry name" value="Choline_transpo"/>
    <property type="match status" value="1"/>
</dbReference>
<evidence type="ECO:0000256" key="5">
    <source>
        <dbReference type="ARBA" id="ARBA00022692"/>
    </source>
</evidence>
<feature type="transmembrane region" description="Helical" evidence="8">
    <location>
        <begin position="109"/>
        <end position="133"/>
    </location>
</feature>
<feature type="transmembrane region" description="Helical" evidence="8">
    <location>
        <begin position="357"/>
        <end position="375"/>
    </location>
</feature>
<name>A0AA38R8Z2_9PEZI</name>
<gene>
    <name evidence="10" type="ORF">NKR19_g7829</name>
</gene>
<evidence type="ECO:0000313" key="11">
    <source>
        <dbReference type="Proteomes" id="UP001174691"/>
    </source>
</evidence>
<keyword evidence="5 8" id="KW-0812">Transmembrane</keyword>
<feature type="compositionally biased region" description="Pro residues" evidence="9">
    <location>
        <begin position="69"/>
        <end position="80"/>
    </location>
</feature>
<comment type="function">
    <text evidence="1 8">Probably involved in transport through the plasma membrane.</text>
</comment>
<dbReference type="PANTHER" id="PTHR12385">
    <property type="entry name" value="CHOLINE TRANSPORTER-LIKE (SLC FAMILY 44)"/>
    <property type="match status" value="1"/>
</dbReference>
<dbReference type="GO" id="GO:0005886">
    <property type="term" value="C:plasma membrane"/>
    <property type="evidence" value="ECO:0007669"/>
    <property type="project" value="UniProtKB-SubCell"/>
</dbReference>
<feature type="compositionally biased region" description="Low complexity" evidence="9">
    <location>
        <begin position="1"/>
        <end position="24"/>
    </location>
</feature>
<keyword evidence="7 8" id="KW-0472">Membrane</keyword>
<feature type="transmembrane region" description="Helical" evidence="8">
    <location>
        <begin position="210"/>
        <end position="232"/>
    </location>
</feature>
<feature type="transmembrane region" description="Helical" evidence="8">
    <location>
        <begin position="302"/>
        <end position="319"/>
    </location>
</feature>
<feature type="transmembrane region" description="Helical" evidence="8">
    <location>
        <begin position="452"/>
        <end position="481"/>
    </location>
</feature>
<feature type="transmembrane region" description="Helical" evidence="8">
    <location>
        <begin position="186"/>
        <end position="204"/>
    </location>
</feature>
<feature type="compositionally biased region" description="Low complexity" evidence="9">
    <location>
        <begin position="44"/>
        <end position="68"/>
    </location>
</feature>
<evidence type="ECO:0000313" key="10">
    <source>
        <dbReference type="EMBL" id="KAJ9138503.1"/>
    </source>
</evidence>
<evidence type="ECO:0000256" key="1">
    <source>
        <dbReference type="ARBA" id="ARBA00002957"/>
    </source>
</evidence>
<feature type="transmembrane region" description="Helical" evidence="8">
    <location>
        <begin position="253"/>
        <end position="282"/>
    </location>
</feature>
<comment type="similarity">
    <text evidence="3 8">Belongs to the CTL (choline transporter-like) family.</text>
</comment>
<comment type="subcellular location">
    <subcellularLocation>
        <location evidence="2 8">Cell membrane</location>
        <topology evidence="2 8">Multi-pass membrane protein</topology>
    </subcellularLocation>
</comment>
<feature type="region of interest" description="Disordered" evidence="9">
    <location>
        <begin position="1"/>
        <end position="89"/>
    </location>
</feature>
<keyword evidence="11" id="KW-1185">Reference proteome</keyword>
<feature type="transmembrane region" description="Helical" evidence="8">
    <location>
        <begin position="493"/>
        <end position="514"/>
    </location>
</feature>
<dbReference type="EMBL" id="JANBVN010000145">
    <property type="protein sequence ID" value="KAJ9138503.1"/>
    <property type="molecule type" value="Genomic_DNA"/>
</dbReference>
<comment type="caution">
    <text evidence="10">The sequence shown here is derived from an EMBL/GenBank/DDBJ whole genome shotgun (WGS) entry which is preliminary data.</text>
</comment>
<evidence type="ECO:0000256" key="8">
    <source>
        <dbReference type="RuleBase" id="RU368066"/>
    </source>
</evidence>